<feature type="compositionally biased region" description="Low complexity" evidence="1">
    <location>
        <begin position="44"/>
        <end position="62"/>
    </location>
</feature>
<evidence type="ECO:0000313" key="4">
    <source>
        <dbReference type="Proteomes" id="UP000273158"/>
    </source>
</evidence>
<dbReference type="InterPro" id="IPR046231">
    <property type="entry name" value="DUF6264"/>
</dbReference>
<feature type="transmembrane region" description="Helical" evidence="2">
    <location>
        <begin position="144"/>
        <end position="164"/>
    </location>
</feature>
<keyword evidence="4" id="KW-1185">Reference proteome</keyword>
<dbReference type="OrthoDB" id="5083906at2"/>
<feature type="transmembrane region" description="Helical" evidence="2">
    <location>
        <begin position="96"/>
        <end position="117"/>
    </location>
</feature>
<dbReference type="Pfam" id="PF19779">
    <property type="entry name" value="DUF6264"/>
    <property type="match status" value="1"/>
</dbReference>
<reference evidence="3 4" key="1">
    <citation type="journal article" date="2015" name="Stand. Genomic Sci.">
        <title>Genomic Encyclopedia of Bacterial and Archaeal Type Strains, Phase III: the genomes of soil and plant-associated and newly described type strains.</title>
        <authorList>
            <person name="Whitman W.B."/>
            <person name="Woyke T."/>
            <person name="Klenk H.P."/>
            <person name="Zhou Y."/>
            <person name="Lilburn T.G."/>
            <person name="Beck B.J."/>
            <person name="De Vos P."/>
            <person name="Vandamme P."/>
            <person name="Eisen J.A."/>
            <person name="Garrity G."/>
            <person name="Hugenholtz P."/>
            <person name="Kyrpides N.C."/>
        </authorList>
    </citation>
    <scope>NUCLEOTIDE SEQUENCE [LARGE SCALE GENOMIC DNA]</scope>
    <source>
        <strain evidence="3 4">S2T63</strain>
    </source>
</reference>
<dbReference type="EMBL" id="RCDB01000002">
    <property type="protein sequence ID" value="RLK49029.1"/>
    <property type="molecule type" value="Genomic_DNA"/>
</dbReference>
<feature type="region of interest" description="Disordered" evidence="1">
    <location>
        <begin position="1"/>
        <end position="89"/>
    </location>
</feature>
<dbReference type="RefSeq" id="WP_121058036.1">
    <property type="nucleotide sequence ID" value="NZ_RCDB01000002.1"/>
</dbReference>
<sequence>MSATEPAERSESPRPAPLYGEYATPEQQRESIIRGRGTLPDVDATPLEASATSAPPAAVTSAPVPPDAPPPVGMPAVSSDDAPPARPAPSLRGDRIVTIALLVYGLYTVVTTIPQLLDVAGFAETWMQMAGVDAEFTNYESGTLWGRIAAIVFAVGWLLTALWAWHWSTKGRRAVWIPFVGAVVSFILVSACLTVPILGDPALVAAVVGAQ</sequence>
<evidence type="ECO:0000256" key="2">
    <source>
        <dbReference type="SAM" id="Phobius"/>
    </source>
</evidence>
<evidence type="ECO:0000313" key="3">
    <source>
        <dbReference type="EMBL" id="RLK49029.1"/>
    </source>
</evidence>
<dbReference type="Proteomes" id="UP000273158">
    <property type="component" value="Unassembled WGS sequence"/>
</dbReference>
<feature type="compositionally biased region" description="Pro residues" evidence="1">
    <location>
        <begin position="63"/>
        <end position="73"/>
    </location>
</feature>
<feature type="transmembrane region" description="Helical" evidence="2">
    <location>
        <begin position="176"/>
        <end position="198"/>
    </location>
</feature>
<feature type="compositionally biased region" description="Basic and acidic residues" evidence="1">
    <location>
        <begin position="1"/>
        <end position="12"/>
    </location>
</feature>
<keyword evidence="2" id="KW-1133">Transmembrane helix</keyword>
<proteinExistence type="predicted"/>
<organism evidence="3 4">
    <name type="scientific">Microbacterium telephonicum</name>
    <dbReference type="NCBI Taxonomy" id="1714841"/>
    <lineage>
        <taxon>Bacteria</taxon>
        <taxon>Bacillati</taxon>
        <taxon>Actinomycetota</taxon>
        <taxon>Actinomycetes</taxon>
        <taxon>Micrococcales</taxon>
        <taxon>Microbacteriaceae</taxon>
        <taxon>Microbacterium</taxon>
    </lineage>
</organism>
<protein>
    <submittedName>
        <fullName evidence="3">Uncharacterized protein</fullName>
    </submittedName>
</protein>
<evidence type="ECO:0000256" key="1">
    <source>
        <dbReference type="SAM" id="MobiDB-lite"/>
    </source>
</evidence>
<keyword evidence="2" id="KW-0472">Membrane</keyword>
<dbReference type="AlphaFoldDB" id="A0A498C1M3"/>
<name>A0A498C1M3_9MICO</name>
<comment type="caution">
    <text evidence="3">The sequence shown here is derived from an EMBL/GenBank/DDBJ whole genome shotgun (WGS) entry which is preliminary data.</text>
</comment>
<keyword evidence="2" id="KW-0812">Transmembrane</keyword>
<accession>A0A498C1M3</accession>
<gene>
    <name evidence="3" type="ORF">C7474_1160</name>
</gene>